<dbReference type="Proteomes" id="UP000595420">
    <property type="component" value="Chromosome"/>
</dbReference>
<dbReference type="EMBL" id="LT841305">
    <property type="protein sequence ID" value="SMH66153.1"/>
    <property type="molecule type" value="Genomic_DNA"/>
</dbReference>
<keyword evidence="4 6" id="KW-1133">Transmembrane helix</keyword>
<feature type="domain" description="Cytochrome b561 bacterial/Ni-hydrogenase" evidence="7">
    <location>
        <begin position="8"/>
        <end position="190"/>
    </location>
</feature>
<evidence type="ECO:0000313" key="12">
    <source>
        <dbReference type="Proteomes" id="UP000595420"/>
    </source>
</evidence>
<dbReference type="InterPro" id="IPR011577">
    <property type="entry name" value="Cyt_b561_bac/Ni-Hgenase"/>
</dbReference>
<name>A0A060UT45_9PROT</name>
<evidence type="ECO:0000256" key="3">
    <source>
        <dbReference type="ARBA" id="ARBA00022692"/>
    </source>
</evidence>
<dbReference type="EMBL" id="CCCS020000052">
    <property type="protein sequence ID" value="CDQ11565.1"/>
    <property type="molecule type" value="Genomic_DNA"/>
</dbReference>
<gene>
    <name evidence="10" type="ORF">AFERRI_20942</name>
    <name evidence="8" type="ORF">AFERRI_560114</name>
    <name evidence="9" type="ORF">H2515_00545</name>
</gene>
<evidence type="ECO:0000313" key="10">
    <source>
        <dbReference type="EMBL" id="SMH66153.1"/>
    </source>
</evidence>
<dbReference type="AlphaFoldDB" id="A0A060UT45"/>
<dbReference type="InterPro" id="IPR016174">
    <property type="entry name" value="Di-haem_cyt_TM"/>
</dbReference>
<dbReference type="RefSeq" id="WP_014027620.1">
    <property type="nucleotide sequence ID" value="NZ_CCCS020000052.1"/>
</dbReference>
<proteinExistence type="predicted"/>
<keyword evidence="2" id="KW-1003">Cell membrane</keyword>
<evidence type="ECO:0000256" key="6">
    <source>
        <dbReference type="SAM" id="Phobius"/>
    </source>
</evidence>
<protein>
    <submittedName>
        <fullName evidence="9">Cytochrome b/b6 domain-containing protein</fullName>
    </submittedName>
</protein>
<dbReference type="OrthoDB" id="8559664at2"/>
<evidence type="ECO:0000256" key="5">
    <source>
        <dbReference type="ARBA" id="ARBA00023136"/>
    </source>
</evidence>
<keyword evidence="5 6" id="KW-0472">Membrane</keyword>
<dbReference type="GO" id="GO:0009055">
    <property type="term" value="F:electron transfer activity"/>
    <property type="evidence" value="ECO:0007669"/>
    <property type="project" value="InterPro"/>
</dbReference>
<feature type="transmembrane region" description="Helical" evidence="6">
    <location>
        <begin position="12"/>
        <end position="28"/>
    </location>
</feature>
<comment type="subcellular location">
    <subcellularLocation>
        <location evidence="1">Cell membrane</location>
        <topology evidence="1">Multi-pass membrane protein</topology>
    </subcellularLocation>
</comment>
<evidence type="ECO:0000313" key="9">
    <source>
        <dbReference type="EMBL" id="QQD72872.1"/>
    </source>
</evidence>
<dbReference type="GO" id="GO:0005886">
    <property type="term" value="C:plasma membrane"/>
    <property type="evidence" value="ECO:0007669"/>
    <property type="project" value="UniProtKB-SubCell"/>
</dbReference>
<dbReference type="GO" id="GO:0022904">
    <property type="term" value="P:respiratory electron transport chain"/>
    <property type="evidence" value="ECO:0007669"/>
    <property type="project" value="InterPro"/>
</dbReference>
<evidence type="ECO:0000256" key="4">
    <source>
        <dbReference type="ARBA" id="ARBA00022989"/>
    </source>
</evidence>
<reference evidence="8" key="2">
    <citation type="submission" date="2014-07" db="EMBL/GenBank/DDBJ databases">
        <title>Initial genome analysis of the psychrotolerant acidophile Acidithiobacillus ferrivorans CF27: insights into iron and sulfur oxidation pathways and into biofilm formation.</title>
        <authorList>
            <person name="Talla E."/>
            <person name="Hedrich S."/>
            <person name="Mangenot S."/>
            <person name="Ji B."/>
            <person name="Johnson D.B."/>
            <person name="Barbe V."/>
            <person name="Bonnefoy V."/>
        </authorList>
    </citation>
    <scope>NUCLEOTIDE SEQUENCE [LARGE SCALE GENOMIC DNA]</scope>
    <source>
        <strain evidence="8">CF27</strain>
    </source>
</reference>
<evidence type="ECO:0000256" key="2">
    <source>
        <dbReference type="ARBA" id="ARBA00022475"/>
    </source>
</evidence>
<reference evidence="10 11" key="3">
    <citation type="submission" date="2017-03" db="EMBL/GenBank/DDBJ databases">
        <authorList>
            <person name="Regsiter A."/>
            <person name="William W."/>
        </authorList>
    </citation>
    <scope>NUCLEOTIDE SEQUENCE [LARGE SCALE GENOMIC DNA]</scope>
    <source>
        <strain evidence="10">PRJEB5721</strain>
    </source>
</reference>
<keyword evidence="11" id="KW-1185">Reference proteome</keyword>
<feature type="transmembrane region" description="Helical" evidence="6">
    <location>
        <begin position="160"/>
        <end position="181"/>
    </location>
</feature>
<keyword evidence="3 6" id="KW-0812">Transmembrane</keyword>
<feature type="transmembrane region" description="Helical" evidence="6">
    <location>
        <begin position="119"/>
        <end position="140"/>
    </location>
</feature>
<evidence type="ECO:0000313" key="11">
    <source>
        <dbReference type="Proteomes" id="UP000193925"/>
    </source>
</evidence>
<reference evidence="9 12" key="4">
    <citation type="submission" date="2020-07" db="EMBL/GenBank/DDBJ databases">
        <title>Complete genome sequence analysis of Acidithiobacillus ferrivorans XJFY6S-08 reveals extreme environmental adaptation to alpine acid mine drainage.</title>
        <authorList>
            <person name="Yan L."/>
            <person name="Ni Y."/>
        </authorList>
    </citation>
    <scope>NUCLEOTIDE SEQUENCE [LARGE SCALE GENOMIC DNA]</scope>
    <source>
        <strain evidence="9 12">XJFY6S-08</strain>
    </source>
</reference>
<dbReference type="SUPFAM" id="SSF81342">
    <property type="entry name" value="Transmembrane di-heme cytochromes"/>
    <property type="match status" value="1"/>
</dbReference>
<dbReference type="Gene3D" id="1.20.950.20">
    <property type="entry name" value="Transmembrane di-heme cytochromes, Chain C"/>
    <property type="match status" value="1"/>
</dbReference>
<organism evidence="8">
    <name type="scientific">Acidithiobacillus ferrivorans</name>
    <dbReference type="NCBI Taxonomy" id="160808"/>
    <lineage>
        <taxon>Bacteria</taxon>
        <taxon>Pseudomonadati</taxon>
        <taxon>Pseudomonadota</taxon>
        <taxon>Acidithiobacillia</taxon>
        <taxon>Acidithiobacillales</taxon>
        <taxon>Acidithiobacillaceae</taxon>
        <taxon>Acidithiobacillus</taxon>
    </lineage>
</organism>
<dbReference type="Pfam" id="PF01292">
    <property type="entry name" value="Ni_hydr_CYTB"/>
    <property type="match status" value="1"/>
</dbReference>
<dbReference type="Proteomes" id="UP000193925">
    <property type="component" value="Chromosome AFERRI"/>
</dbReference>
<sequence>MSENVQEWPRSTRWIHVGFALVVTFLLFSELDMKAIWKKFGELPFRHLLFHAHMWVGMFATVIVIAFWTQVFYNKSIRAHLFPYSGEYLENICSDIKGLAERRLPPSGMRGGLPGMIHGLGLLAVTGMAFLGFIMFFLIPNYGVAAPISFYQIPKKMHDFLSSFVWLYWWGHIGMATLHAAKSPAILRIFRP</sequence>
<evidence type="ECO:0000259" key="7">
    <source>
        <dbReference type="Pfam" id="PF01292"/>
    </source>
</evidence>
<evidence type="ECO:0000313" key="8">
    <source>
        <dbReference type="EMBL" id="CDQ11565.1"/>
    </source>
</evidence>
<evidence type="ECO:0000256" key="1">
    <source>
        <dbReference type="ARBA" id="ARBA00004651"/>
    </source>
</evidence>
<dbReference type="EMBL" id="CP059488">
    <property type="protein sequence ID" value="QQD72872.1"/>
    <property type="molecule type" value="Genomic_DNA"/>
</dbReference>
<accession>A0A060UT45</accession>
<feature type="transmembrane region" description="Helical" evidence="6">
    <location>
        <begin position="48"/>
        <end position="68"/>
    </location>
</feature>
<reference evidence="8" key="1">
    <citation type="submission" date="2014-03" db="EMBL/GenBank/DDBJ databases">
        <authorList>
            <person name="Genoscope - CEA"/>
        </authorList>
    </citation>
    <scope>NUCLEOTIDE SEQUENCE [LARGE SCALE GENOMIC DNA]</scope>
    <source>
        <strain evidence="8">CF27</strain>
    </source>
</reference>